<dbReference type="PIRSF" id="PIRSF006157">
    <property type="entry name" value="Doxgns_DODA"/>
    <property type="match status" value="1"/>
</dbReference>
<dbReference type="Proteomes" id="UP001149821">
    <property type="component" value="Unassembled WGS sequence"/>
</dbReference>
<dbReference type="PANTHER" id="PTHR30096">
    <property type="entry name" value="4,5-DOPA DIOXYGENASE EXTRADIOL-LIKE PROTEIN"/>
    <property type="match status" value="1"/>
</dbReference>
<comment type="caution">
    <text evidence="7">The sequence shown here is derived from an EMBL/GenBank/DDBJ whole genome shotgun (WGS) entry which is preliminary data.</text>
</comment>
<evidence type="ECO:0000256" key="2">
    <source>
        <dbReference type="ARBA" id="ARBA00007581"/>
    </source>
</evidence>
<dbReference type="SUPFAM" id="SSF53213">
    <property type="entry name" value="LigB-like"/>
    <property type="match status" value="1"/>
</dbReference>
<dbReference type="Pfam" id="PF02900">
    <property type="entry name" value="LigB"/>
    <property type="match status" value="1"/>
</dbReference>
<keyword evidence="3" id="KW-0479">Metal-binding</keyword>
<evidence type="ECO:0000259" key="6">
    <source>
        <dbReference type="Pfam" id="PF02900"/>
    </source>
</evidence>
<comment type="similarity">
    <text evidence="2">Belongs to the DODA-type extradiol aromatic ring-opening dioxygenase family.</text>
</comment>
<dbReference type="InterPro" id="IPR014436">
    <property type="entry name" value="Extradiol_dOase_DODA"/>
</dbReference>
<name>A0ABT5QGY4_9GAMM</name>
<dbReference type="Gene3D" id="3.40.830.10">
    <property type="entry name" value="LigB-like"/>
    <property type="match status" value="1"/>
</dbReference>
<keyword evidence="4" id="KW-0862">Zinc</keyword>
<keyword evidence="8" id="KW-1185">Reference proteome</keyword>
<evidence type="ECO:0000313" key="7">
    <source>
        <dbReference type="EMBL" id="MDD1780231.1"/>
    </source>
</evidence>
<dbReference type="RefSeq" id="WP_274140217.1">
    <property type="nucleotide sequence ID" value="NZ_JAJUBB010000002.1"/>
</dbReference>
<gene>
    <name evidence="7" type="primary">ygiD</name>
    <name evidence="7" type="ORF">LRP49_03360</name>
</gene>
<protein>
    <submittedName>
        <fullName evidence="7">4,5-DOPA dioxygenase extradiol</fullName>
        <ecNumber evidence="7">1.13.11.29</ecNumber>
    </submittedName>
</protein>
<feature type="domain" description="Extradiol ring-cleavage dioxygenase class III enzyme subunit B" evidence="6">
    <location>
        <begin position="28"/>
        <end position="241"/>
    </location>
</feature>
<dbReference type="EC" id="1.13.11.29" evidence="7"/>
<sequence>MRMSFDRHAPLPALFIGHGAPTHTLTGNRYTQAWKAIAEDIPVPKAILCISSHWVTNGSRITALANPHTLHDFGPIDERLENIHYPAPGAPDIARQIAENVPFELSLDRRWGLDHGSWTVLRHMYPDAEIPVLQLSLDLTLTEEQHYERGQQLRFLRDENILVVASGNVVHNLALFDRQESMAHPWALVADSQIAHCLVQGDIASLLDYLSMREEVRMGIPTPDHFWPLLYTLGMRQEDDMLDFPVLGLSHGSTSMRSVRLQSRLE</sequence>
<dbReference type="CDD" id="cd07363">
    <property type="entry name" value="45_DOPA_Dioxygenase"/>
    <property type="match status" value="1"/>
</dbReference>
<evidence type="ECO:0000313" key="8">
    <source>
        <dbReference type="Proteomes" id="UP001149821"/>
    </source>
</evidence>
<evidence type="ECO:0000256" key="1">
    <source>
        <dbReference type="ARBA" id="ARBA00001947"/>
    </source>
</evidence>
<accession>A0ABT5QGY4</accession>
<dbReference type="InterPro" id="IPR004183">
    <property type="entry name" value="Xdiol_dOase_suB"/>
</dbReference>
<evidence type="ECO:0000256" key="4">
    <source>
        <dbReference type="ARBA" id="ARBA00022833"/>
    </source>
</evidence>
<reference evidence="7" key="1">
    <citation type="submission" date="2021-12" db="EMBL/GenBank/DDBJ databases">
        <title>Enterovibrio ZSDZ35 sp. nov. and Enterovibrio ZSDZ42 sp. nov., isolated from coastal seawater in Qingdao.</title>
        <authorList>
            <person name="Zhang P."/>
        </authorList>
    </citation>
    <scope>NUCLEOTIDE SEQUENCE</scope>
    <source>
        <strain evidence="7">ZSDZ35</strain>
    </source>
</reference>
<organism evidence="7 8">
    <name type="scientific">Enterovibrio qingdaonensis</name>
    <dbReference type="NCBI Taxonomy" id="2899818"/>
    <lineage>
        <taxon>Bacteria</taxon>
        <taxon>Pseudomonadati</taxon>
        <taxon>Pseudomonadota</taxon>
        <taxon>Gammaproteobacteria</taxon>
        <taxon>Vibrionales</taxon>
        <taxon>Vibrionaceae</taxon>
        <taxon>Enterovibrio</taxon>
    </lineage>
</organism>
<dbReference type="NCBIfam" id="NF007914">
    <property type="entry name" value="PRK10628.1"/>
    <property type="match status" value="1"/>
</dbReference>
<dbReference type="EMBL" id="JAJUBB010000002">
    <property type="protein sequence ID" value="MDD1780231.1"/>
    <property type="molecule type" value="Genomic_DNA"/>
</dbReference>
<dbReference type="GO" id="GO:0050297">
    <property type="term" value="F:stizolobate synthase activity"/>
    <property type="evidence" value="ECO:0007669"/>
    <property type="project" value="UniProtKB-EC"/>
</dbReference>
<keyword evidence="7" id="KW-0223">Dioxygenase</keyword>
<comment type="cofactor">
    <cofactor evidence="1">
        <name>Zn(2+)</name>
        <dbReference type="ChEBI" id="CHEBI:29105"/>
    </cofactor>
</comment>
<evidence type="ECO:0000256" key="3">
    <source>
        <dbReference type="ARBA" id="ARBA00022723"/>
    </source>
</evidence>
<dbReference type="PANTHER" id="PTHR30096:SF0">
    <property type="entry name" value="4,5-DOPA DIOXYGENASE EXTRADIOL-LIKE PROTEIN"/>
    <property type="match status" value="1"/>
</dbReference>
<evidence type="ECO:0000256" key="5">
    <source>
        <dbReference type="ARBA" id="ARBA00023002"/>
    </source>
</evidence>
<proteinExistence type="inferred from homology"/>
<keyword evidence="5 7" id="KW-0560">Oxidoreductase</keyword>